<feature type="signal peptide" evidence="1">
    <location>
        <begin position="1"/>
        <end position="29"/>
    </location>
</feature>
<name>A0A0S4KK23_BODSA</name>
<sequence length="192" mass="20905">MLIRLTWFRRHQFIRHILLCLSLLCLVATARIRTHATTSTISTSAISVFDVTFDHDDHVLFVSYGNDAVYRMLADGIPQLLAGSGDATNGTTDGAGSSARFNLPLGITCDTTSNIAYISDRLNCRKQNFPPLEVLCVTQAACCTFSTTTPGATTSGGLPSHPRMFQRSQHHQVRLSSTCTSFALTSMVRACT</sequence>
<protein>
    <submittedName>
        <fullName evidence="2">Membrane-associated protein, putative</fullName>
    </submittedName>
</protein>
<dbReference type="Proteomes" id="UP000051952">
    <property type="component" value="Unassembled WGS sequence"/>
</dbReference>
<gene>
    <name evidence="2" type="ORF">BSAL_21325</name>
</gene>
<dbReference type="VEuPathDB" id="TriTrypDB:BSAL_21325"/>
<dbReference type="AlphaFoldDB" id="A0A0S4KK23"/>
<dbReference type="EMBL" id="CYKH01001741">
    <property type="protein sequence ID" value="CUI14947.1"/>
    <property type="molecule type" value="Genomic_DNA"/>
</dbReference>
<feature type="chain" id="PRO_5006623329" evidence="1">
    <location>
        <begin position="30"/>
        <end position="192"/>
    </location>
</feature>
<dbReference type="Gene3D" id="2.120.10.30">
    <property type="entry name" value="TolB, C-terminal domain"/>
    <property type="match status" value="1"/>
</dbReference>
<evidence type="ECO:0000256" key="1">
    <source>
        <dbReference type="SAM" id="SignalP"/>
    </source>
</evidence>
<organism evidence="2 3">
    <name type="scientific">Bodo saltans</name>
    <name type="common">Flagellated protozoan</name>
    <dbReference type="NCBI Taxonomy" id="75058"/>
    <lineage>
        <taxon>Eukaryota</taxon>
        <taxon>Discoba</taxon>
        <taxon>Euglenozoa</taxon>
        <taxon>Kinetoplastea</taxon>
        <taxon>Metakinetoplastina</taxon>
        <taxon>Eubodonida</taxon>
        <taxon>Bodonidae</taxon>
        <taxon>Bodo</taxon>
    </lineage>
</organism>
<keyword evidence="3" id="KW-1185">Reference proteome</keyword>
<accession>A0A0S4KK23</accession>
<dbReference type="SUPFAM" id="SSF63825">
    <property type="entry name" value="YWTD domain"/>
    <property type="match status" value="1"/>
</dbReference>
<evidence type="ECO:0000313" key="3">
    <source>
        <dbReference type="Proteomes" id="UP000051952"/>
    </source>
</evidence>
<keyword evidence="1" id="KW-0732">Signal</keyword>
<proteinExistence type="predicted"/>
<reference evidence="3" key="1">
    <citation type="submission" date="2015-09" db="EMBL/GenBank/DDBJ databases">
        <authorList>
            <consortium name="Pathogen Informatics"/>
        </authorList>
    </citation>
    <scope>NUCLEOTIDE SEQUENCE [LARGE SCALE GENOMIC DNA]</scope>
    <source>
        <strain evidence="3">Lake Konstanz</strain>
    </source>
</reference>
<dbReference type="InterPro" id="IPR011042">
    <property type="entry name" value="6-blade_b-propeller_TolB-like"/>
</dbReference>
<evidence type="ECO:0000313" key="2">
    <source>
        <dbReference type="EMBL" id="CUI14947.1"/>
    </source>
</evidence>